<evidence type="ECO:0000256" key="14">
    <source>
        <dbReference type="ARBA" id="ARBA00023204"/>
    </source>
</evidence>
<dbReference type="GO" id="GO:0046872">
    <property type="term" value="F:metal ion binding"/>
    <property type="evidence" value="ECO:0007669"/>
    <property type="project" value="UniProtKB-UniRule"/>
</dbReference>
<feature type="binding site" evidence="18">
    <location>
        <position position="688"/>
    </location>
    <ligand>
        <name>Zn(2+)</name>
        <dbReference type="ChEBI" id="CHEBI:29105"/>
    </ligand>
</feature>
<keyword evidence="5" id="KW-0158">Chromosome</keyword>
<keyword evidence="12" id="KW-0460">Magnesium</keyword>
<evidence type="ECO:0000256" key="16">
    <source>
        <dbReference type="ARBA" id="ARBA00023254"/>
    </source>
</evidence>
<evidence type="ECO:0000256" key="19">
    <source>
        <dbReference type="SAM" id="Coils"/>
    </source>
</evidence>
<feature type="binding site" evidence="18">
    <location>
        <position position="685"/>
    </location>
    <ligand>
        <name>Zn(2+)</name>
        <dbReference type="ChEBI" id="CHEBI:29105"/>
    </ligand>
</feature>
<dbReference type="Gene3D" id="3.40.50.300">
    <property type="entry name" value="P-loop containing nucleotide triphosphate hydrolases"/>
    <property type="match status" value="2"/>
</dbReference>
<evidence type="ECO:0000256" key="5">
    <source>
        <dbReference type="ARBA" id="ARBA00022454"/>
    </source>
</evidence>
<name>A0A6C0WWJ5_ACTEQ</name>
<dbReference type="EMBL" id="MN307101">
    <property type="protein sequence ID" value="QIC49984.1"/>
    <property type="molecule type" value="Genomic_DNA"/>
</dbReference>
<dbReference type="PROSITE" id="PS51131">
    <property type="entry name" value="ZN_HOOK"/>
    <property type="match status" value="1"/>
</dbReference>
<evidence type="ECO:0000256" key="4">
    <source>
        <dbReference type="ARBA" id="ARBA00009439"/>
    </source>
</evidence>
<feature type="coiled-coil region" evidence="19">
    <location>
        <begin position="582"/>
        <end position="630"/>
    </location>
</feature>
<dbReference type="NCBIfam" id="TIGR00606">
    <property type="entry name" value="rad50"/>
    <property type="match status" value="1"/>
</dbReference>
<dbReference type="GO" id="GO:0000794">
    <property type="term" value="C:condensed nuclear chromosome"/>
    <property type="evidence" value="ECO:0007669"/>
    <property type="project" value="TreeGrafter"/>
</dbReference>
<dbReference type="Gene3D" id="1.10.287.1490">
    <property type="match status" value="1"/>
</dbReference>
<dbReference type="InterPro" id="IPR013134">
    <property type="entry name" value="Zn_hook_RAD50"/>
</dbReference>
<feature type="coiled-coil region" evidence="19">
    <location>
        <begin position="465"/>
        <end position="556"/>
    </location>
</feature>
<evidence type="ECO:0000256" key="18">
    <source>
        <dbReference type="PROSITE-ProRule" id="PRU00471"/>
    </source>
</evidence>
<gene>
    <name evidence="21" type="primary">Rad50</name>
</gene>
<feature type="coiled-coil region" evidence="19">
    <location>
        <begin position="977"/>
        <end position="1089"/>
    </location>
</feature>
<dbReference type="GO" id="GO:0070192">
    <property type="term" value="P:chromosome organization involved in meiotic cell cycle"/>
    <property type="evidence" value="ECO:0007669"/>
    <property type="project" value="TreeGrafter"/>
</dbReference>
<dbReference type="GO" id="GO:0006302">
    <property type="term" value="P:double-strand break repair"/>
    <property type="evidence" value="ECO:0007669"/>
    <property type="project" value="InterPro"/>
</dbReference>
<keyword evidence="13 19" id="KW-0175">Coiled coil</keyword>
<sequence length="1320" mass="152935">MSSIEKLKIQGIRSYSQNEPAAIEFFKPLTLIVGSNGAGKTSIIECLKYVTTGDLPPGSKNSYFVHDPKVAGEQEIKGQVKLMFKDITGKTVVVTRALISQQKGKKLETRSLESVIKKDIHGERRSLSSKCAEVNHEMISMLGVSKAVLENVIFCHQEDSNWPLSEGKALKQKFDEIFAATRYIKALEAIRKLRLEQGRIVIQCETELKYLRENKDKAQEIAEQLEKSQGKIEATRDSIVKISRNLEPVEIRLTEIEQIAVEVSQLQKEKELLMAKKEQLADMEQDLLQNITDVFTGSAEELQGIYQDFQNKIKEKNELLKQKENEHQHLVAKQQELSNQKSSILQEQGKLEQQAQRHQTNLEDRDHMVLTLANYYEIQGYSKAPFTEAQVDRFIEDLKKNYANIVEETKQQKELFKNKIEVVQKKIDDIKRSQAEYGETIRLKRKLMGDNQRELKAIGQELSNVNASANRLKSLDAELQHAIKELEEANELGNVDEMNAEIEKLQNDKRQVDGELSRLREEQQTMHFHSTTKTKLDMLIKEKVEKEDNIQKLMNKHDEDIKTIIGGTGTTESLSDKLGQYLQNKGKELQDTRNRMQRIKQAQSAKEANKKNIEDQLKRKVDQAATYKQQLKDACGENDYNTMKEQLSGQISFLRNEKGLFSSIEKIYKKYIKKLQEEAVKEEGCPLCHRCFDSSKQIKSLIAELNEKVVHLPAKREENNILLDQEEKRYEKILKLGPIKENLEKLETSEIQEVKSRLADISKDLEKMEAQIIELEDVYSLTESEEMTARQMEPDLREVENYKRSLKDLDKNISLYQSQLQGIAPGRTMQAVTNEITDRQDRSETLDRHIDRRRRALTQLQRQLSTLRSNVHDLKSKKLKLNEQLQRRTHLEEQKAELTSKNDAFAREIKDAESQSQPIQAMLDEEESKKHSIVANKEAMEEDKRKLLTDMKTNGERLREKISEIKRYTSQGGESALQDNQERLKAVEDREKQIHRKKLGITEIIDSFKEDISKQEIKSRDIEDNLKLKNTQKDIQNMENKIQSVEGKLDQYGDPRSLNSERSRLHRQLDDLHKEKSHLEGRQKGFEDEIRRYQTELRSNMYNNAEEKHRQKVIEMKTTQMASVDLDKYYKALDRAIMKYHSLKMAEINKIIKEYWINTYKGGDIDTIEIRSDEEEGSGASKARRTYNYRVVMIKRDIVLDMRGRCSAGQKVLASLIIRLALAETFCLNCGIFTLDEPTTNLDESNVYSLADQLANVIRTRQAQRNFQLVVITHDEEFVDTLGRADFVDYYYKIYKNESGFSKIAKQSVASLQREASYVE</sequence>
<feature type="domain" description="Zinc-hook" evidence="20">
    <location>
        <begin position="637"/>
        <end position="738"/>
    </location>
</feature>
<keyword evidence="10 18" id="KW-0862">Zinc</keyword>
<dbReference type="PANTHER" id="PTHR18867">
    <property type="entry name" value="RAD50"/>
    <property type="match status" value="1"/>
</dbReference>
<evidence type="ECO:0000256" key="8">
    <source>
        <dbReference type="ARBA" id="ARBA00022763"/>
    </source>
</evidence>
<keyword evidence="9" id="KW-0378">Hydrolase</keyword>
<dbReference type="FunFam" id="3.40.50.300:FF:000947">
    <property type="entry name" value="DNA repair protein RAD50"/>
    <property type="match status" value="1"/>
</dbReference>
<reference evidence="21" key="1">
    <citation type="journal article" date="2020" name="Mar. Genomics">
        <title>The genome of the sea anemone Actinia equina (L.): meiotic toolkit genes and the question of sexual reproduction.</title>
        <authorList>
            <person name="Wilding C.S."/>
            <person name="Fletcher N."/>
            <person name="Smith E.K."/>
            <person name="Prentis P."/>
            <person name="Weedall G.D."/>
            <person name="Stewart Z."/>
        </authorList>
    </citation>
    <scope>NUCLEOTIDE SEQUENCE</scope>
    <source>
        <tissue evidence="21">Red pedal disc</tissue>
    </source>
</reference>
<evidence type="ECO:0000256" key="13">
    <source>
        <dbReference type="ARBA" id="ARBA00023054"/>
    </source>
</evidence>
<dbReference type="GO" id="GO:0003691">
    <property type="term" value="F:double-stranded telomeric DNA binding"/>
    <property type="evidence" value="ECO:0007669"/>
    <property type="project" value="TreeGrafter"/>
</dbReference>
<keyword evidence="7" id="KW-0547">Nucleotide-binding</keyword>
<evidence type="ECO:0000256" key="6">
    <source>
        <dbReference type="ARBA" id="ARBA00022723"/>
    </source>
</evidence>
<evidence type="ECO:0000256" key="3">
    <source>
        <dbReference type="ARBA" id="ARBA00004286"/>
    </source>
</evidence>
<evidence type="ECO:0000256" key="17">
    <source>
        <dbReference type="ARBA" id="ARBA00049360"/>
    </source>
</evidence>
<dbReference type="GO" id="GO:0007004">
    <property type="term" value="P:telomere maintenance via telomerase"/>
    <property type="evidence" value="ECO:0007669"/>
    <property type="project" value="TreeGrafter"/>
</dbReference>
<dbReference type="InterPro" id="IPR038729">
    <property type="entry name" value="Rad50/SbcC_AAA"/>
</dbReference>
<comment type="cofactor">
    <cofactor evidence="1">
        <name>Zn(2+)</name>
        <dbReference type="ChEBI" id="CHEBI:29105"/>
    </cofactor>
</comment>
<dbReference type="GO" id="GO:0016887">
    <property type="term" value="F:ATP hydrolysis activity"/>
    <property type="evidence" value="ECO:0007669"/>
    <property type="project" value="InterPro"/>
</dbReference>
<keyword evidence="15" id="KW-0539">Nucleus</keyword>
<organism evidence="21">
    <name type="scientific">Actinia equina</name>
    <name type="common">Beadlet anemone</name>
    <dbReference type="NCBI Taxonomy" id="6106"/>
    <lineage>
        <taxon>Eukaryota</taxon>
        <taxon>Metazoa</taxon>
        <taxon>Cnidaria</taxon>
        <taxon>Anthozoa</taxon>
        <taxon>Hexacorallia</taxon>
        <taxon>Actiniaria</taxon>
        <taxon>Actiniidae</taxon>
        <taxon>Actinia</taxon>
    </lineage>
</organism>
<evidence type="ECO:0000256" key="1">
    <source>
        <dbReference type="ARBA" id="ARBA00001947"/>
    </source>
</evidence>
<dbReference type="GO" id="GO:0051880">
    <property type="term" value="F:G-quadruplex DNA binding"/>
    <property type="evidence" value="ECO:0007669"/>
    <property type="project" value="TreeGrafter"/>
</dbReference>
<feature type="coiled-coil region" evidence="19">
    <location>
        <begin position="395"/>
        <end position="433"/>
    </location>
</feature>
<feature type="coiled-coil region" evidence="19">
    <location>
        <begin position="850"/>
        <end position="943"/>
    </location>
</feature>
<evidence type="ECO:0000259" key="20">
    <source>
        <dbReference type="PROSITE" id="PS51131"/>
    </source>
</evidence>
<proteinExistence type="inferred from homology"/>
<evidence type="ECO:0000256" key="2">
    <source>
        <dbReference type="ARBA" id="ARBA00004123"/>
    </source>
</evidence>
<comment type="catalytic activity">
    <reaction evidence="17">
        <text>ATP + H2O = ADP + phosphate + H(+)</text>
        <dbReference type="Rhea" id="RHEA:13065"/>
        <dbReference type="ChEBI" id="CHEBI:15377"/>
        <dbReference type="ChEBI" id="CHEBI:15378"/>
        <dbReference type="ChEBI" id="CHEBI:30616"/>
        <dbReference type="ChEBI" id="CHEBI:43474"/>
        <dbReference type="ChEBI" id="CHEBI:456216"/>
    </reaction>
</comment>
<evidence type="ECO:0000313" key="21">
    <source>
        <dbReference type="EMBL" id="QIC49984.1"/>
    </source>
</evidence>
<dbReference type="SUPFAM" id="SSF52540">
    <property type="entry name" value="P-loop containing nucleoside triphosphate hydrolases"/>
    <property type="match status" value="1"/>
</dbReference>
<keyword evidence="14" id="KW-0234">DNA repair</keyword>
<dbReference type="Pfam" id="PF13476">
    <property type="entry name" value="AAA_23"/>
    <property type="match status" value="1"/>
</dbReference>
<feature type="coiled-coil region" evidence="19">
    <location>
        <begin position="751"/>
        <end position="819"/>
    </location>
</feature>
<dbReference type="GO" id="GO:0030870">
    <property type="term" value="C:Mre11 complex"/>
    <property type="evidence" value="ECO:0007669"/>
    <property type="project" value="InterPro"/>
</dbReference>
<comment type="similarity">
    <text evidence="4">Belongs to the SMC family. RAD50 subfamily.</text>
</comment>
<dbReference type="GO" id="GO:0005524">
    <property type="term" value="F:ATP binding"/>
    <property type="evidence" value="ECO:0007669"/>
    <property type="project" value="UniProtKB-KW"/>
</dbReference>
<accession>A0A6C0WWJ5</accession>
<feature type="coiled-coil region" evidence="19">
    <location>
        <begin position="208"/>
        <end position="340"/>
    </location>
</feature>
<evidence type="ECO:0000256" key="9">
    <source>
        <dbReference type="ARBA" id="ARBA00022801"/>
    </source>
</evidence>
<evidence type="ECO:0000256" key="10">
    <source>
        <dbReference type="ARBA" id="ARBA00022833"/>
    </source>
</evidence>
<evidence type="ECO:0000256" key="15">
    <source>
        <dbReference type="ARBA" id="ARBA00023242"/>
    </source>
</evidence>
<keyword evidence="16" id="KW-0469">Meiosis</keyword>
<protein>
    <submittedName>
        <fullName evidence="21">DNA repair protein RAD50</fullName>
    </submittedName>
</protein>
<keyword evidence="8" id="KW-0227">DNA damage</keyword>
<dbReference type="PANTHER" id="PTHR18867:SF12">
    <property type="entry name" value="DNA REPAIR PROTEIN RAD50"/>
    <property type="match status" value="1"/>
</dbReference>
<keyword evidence="6 18" id="KW-0479">Metal-binding</keyword>
<dbReference type="InterPro" id="IPR004584">
    <property type="entry name" value="Rad50_eukaryotes"/>
</dbReference>
<dbReference type="InterPro" id="IPR027417">
    <property type="entry name" value="P-loop_NTPase"/>
</dbReference>
<comment type="subcellular location">
    <subcellularLocation>
        <location evidence="3">Chromosome</location>
    </subcellularLocation>
    <subcellularLocation>
        <location evidence="2">Nucleus</location>
    </subcellularLocation>
</comment>
<dbReference type="FunFam" id="3.40.50.300:FF:001195">
    <property type="entry name" value="DNA repair protein rad50"/>
    <property type="match status" value="1"/>
</dbReference>
<dbReference type="GO" id="GO:0000722">
    <property type="term" value="P:telomere maintenance via recombination"/>
    <property type="evidence" value="ECO:0007669"/>
    <property type="project" value="TreeGrafter"/>
</dbReference>
<evidence type="ECO:0000256" key="11">
    <source>
        <dbReference type="ARBA" id="ARBA00022840"/>
    </source>
</evidence>
<dbReference type="OrthoDB" id="6021015at2759"/>
<dbReference type="GO" id="GO:0043047">
    <property type="term" value="F:single-stranded telomeric DNA binding"/>
    <property type="evidence" value="ECO:0007669"/>
    <property type="project" value="TreeGrafter"/>
</dbReference>
<evidence type="ECO:0000256" key="12">
    <source>
        <dbReference type="ARBA" id="ARBA00022842"/>
    </source>
</evidence>
<evidence type="ECO:0000256" key="7">
    <source>
        <dbReference type="ARBA" id="ARBA00022741"/>
    </source>
</evidence>
<keyword evidence="11" id="KW-0067">ATP-binding</keyword>